<sequence>MEQKKIFIKNEKDSMEFGKFLSRKLTAGSVIALTGDLGTGKTTLTKAVAEGLGIKETITSPTFNIVKQYDSGRLPLYHFDVYRIGDIEEMYELGYEEYFFGRGVCIIEWAELIEDIIPDNAVKIQILYGKKEGERIYICTF</sequence>
<dbReference type="Proteomes" id="UP000610862">
    <property type="component" value="Unassembled WGS sequence"/>
</dbReference>
<dbReference type="PANTHER" id="PTHR33540">
    <property type="entry name" value="TRNA THREONYLCARBAMOYLADENOSINE BIOSYNTHESIS PROTEIN TSAE"/>
    <property type="match status" value="1"/>
</dbReference>
<evidence type="ECO:0000256" key="6">
    <source>
        <dbReference type="ARBA" id="ARBA00022723"/>
    </source>
</evidence>
<evidence type="ECO:0000256" key="5">
    <source>
        <dbReference type="ARBA" id="ARBA00022694"/>
    </source>
</evidence>
<dbReference type="GO" id="GO:0046872">
    <property type="term" value="F:metal ion binding"/>
    <property type="evidence" value="ECO:0007669"/>
    <property type="project" value="UniProtKB-KW"/>
</dbReference>
<evidence type="ECO:0000256" key="3">
    <source>
        <dbReference type="ARBA" id="ARBA00019010"/>
    </source>
</evidence>
<dbReference type="GO" id="GO:0002949">
    <property type="term" value="P:tRNA threonylcarbamoyladenosine modification"/>
    <property type="evidence" value="ECO:0007669"/>
    <property type="project" value="InterPro"/>
</dbReference>
<keyword evidence="5" id="KW-0819">tRNA processing</keyword>
<comment type="caution">
    <text evidence="11">The sequence shown here is derived from an EMBL/GenBank/DDBJ whole genome shotgun (WGS) entry which is preliminary data.</text>
</comment>
<dbReference type="RefSeq" id="WP_187524892.1">
    <property type="nucleotide sequence ID" value="NZ_JACRTA010000001.1"/>
</dbReference>
<dbReference type="EMBL" id="JACRTA010000001">
    <property type="protein sequence ID" value="MBC8567551.1"/>
    <property type="molecule type" value="Genomic_DNA"/>
</dbReference>
<evidence type="ECO:0000256" key="7">
    <source>
        <dbReference type="ARBA" id="ARBA00022741"/>
    </source>
</evidence>
<evidence type="ECO:0000313" key="12">
    <source>
        <dbReference type="Proteomes" id="UP000610862"/>
    </source>
</evidence>
<proteinExistence type="inferred from homology"/>
<evidence type="ECO:0000256" key="1">
    <source>
        <dbReference type="ARBA" id="ARBA00004496"/>
    </source>
</evidence>
<name>A0A926E8N1_9FIRM</name>
<dbReference type="GO" id="GO:0005737">
    <property type="term" value="C:cytoplasm"/>
    <property type="evidence" value="ECO:0007669"/>
    <property type="project" value="UniProtKB-SubCell"/>
</dbReference>
<keyword evidence="8" id="KW-0067">ATP-binding</keyword>
<evidence type="ECO:0000256" key="9">
    <source>
        <dbReference type="ARBA" id="ARBA00022842"/>
    </source>
</evidence>
<evidence type="ECO:0000256" key="4">
    <source>
        <dbReference type="ARBA" id="ARBA00022490"/>
    </source>
</evidence>
<evidence type="ECO:0000256" key="10">
    <source>
        <dbReference type="ARBA" id="ARBA00032441"/>
    </source>
</evidence>
<dbReference type="Pfam" id="PF02367">
    <property type="entry name" value="TsaE"/>
    <property type="match status" value="1"/>
</dbReference>
<dbReference type="Gene3D" id="3.40.50.300">
    <property type="entry name" value="P-loop containing nucleotide triphosphate hydrolases"/>
    <property type="match status" value="1"/>
</dbReference>
<dbReference type="InterPro" id="IPR027417">
    <property type="entry name" value="P-loop_NTPase"/>
</dbReference>
<reference evidence="11" key="1">
    <citation type="submission" date="2020-08" db="EMBL/GenBank/DDBJ databases">
        <title>Genome public.</title>
        <authorList>
            <person name="Liu C."/>
            <person name="Sun Q."/>
        </authorList>
    </citation>
    <scope>NUCLEOTIDE SEQUENCE</scope>
    <source>
        <strain evidence="11">NSJ-24</strain>
    </source>
</reference>
<dbReference type="GO" id="GO:0005524">
    <property type="term" value="F:ATP binding"/>
    <property type="evidence" value="ECO:0007669"/>
    <property type="project" value="UniProtKB-KW"/>
</dbReference>
<keyword evidence="4" id="KW-0963">Cytoplasm</keyword>
<organism evidence="11 12">
    <name type="scientific">Lentihominibacter hominis</name>
    <dbReference type="NCBI Taxonomy" id="2763645"/>
    <lineage>
        <taxon>Bacteria</taxon>
        <taxon>Bacillati</taxon>
        <taxon>Bacillota</taxon>
        <taxon>Clostridia</taxon>
        <taxon>Peptostreptococcales</taxon>
        <taxon>Anaerovoracaceae</taxon>
        <taxon>Lentihominibacter</taxon>
    </lineage>
</organism>
<gene>
    <name evidence="11" type="primary">tsaE</name>
    <name evidence="11" type="ORF">H8692_02090</name>
</gene>
<evidence type="ECO:0000313" key="11">
    <source>
        <dbReference type="EMBL" id="MBC8567551.1"/>
    </source>
</evidence>
<keyword evidence="12" id="KW-1185">Reference proteome</keyword>
<keyword evidence="7" id="KW-0547">Nucleotide-binding</keyword>
<dbReference type="PANTHER" id="PTHR33540:SF2">
    <property type="entry name" value="TRNA THREONYLCARBAMOYLADENOSINE BIOSYNTHESIS PROTEIN TSAE"/>
    <property type="match status" value="1"/>
</dbReference>
<comment type="subcellular location">
    <subcellularLocation>
        <location evidence="1">Cytoplasm</location>
    </subcellularLocation>
</comment>
<evidence type="ECO:0000256" key="8">
    <source>
        <dbReference type="ARBA" id="ARBA00022840"/>
    </source>
</evidence>
<keyword evidence="6" id="KW-0479">Metal-binding</keyword>
<evidence type="ECO:0000256" key="2">
    <source>
        <dbReference type="ARBA" id="ARBA00007599"/>
    </source>
</evidence>
<comment type="similarity">
    <text evidence="2">Belongs to the TsaE family.</text>
</comment>
<dbReference type="SUPFAM" id="SSF52540">
    <property type="entry name" value="P-loop containing nucleoside triphosphate hydrolases"/>
    <property type="match status" value="1"/>
</dbReference>
<keyword evidence="9" id="KW-0460">Magnesium</keyword>
<protein>
    <recommendedName>
        <fullName evidence="3">tRNA threonylcarbamoyladenosine biosynthesis protein TsaE</fullName>
    </recommendedName>
    <alternativeName>
        <fullName evidence="10">t(6)A37 threonylcarbamoyladenosine biosynthesis protein TsaE</fullName>
    </alternativeName>
</protein>
<dbReference type="NCBIfam" id="TIGR00150">
    <property type="entry name" value="T6A_YjeE"/>
    <property type="match status" value="1"/>
</dbReference>
<dbReference type="AlphaFoldDB" id="A0A926E8N1"/>
<accession>A0A926E8N1</accession>
<dbReference type="InterPro" id="IPR003442">
    <property type="entry name" value="T6A_TsaE"/>
</dbReference>